<dbReference type="PROSITE" id="PS50081">
    <property type="entry name" value="ZF_DAG_PE_2"/>
    <property type="match status" value="1"/>
</dbReference>
<proteinExistence type="predicted"/>
<accession>A0A7I8IYF1</accession>
<dbReference type="InterPro" id="IPR002219">
    <property type="entry name" value="PKC_DAG/PE"/>
</dbReference>
<evidence type="ECO:0000259" key="1">
    <source>
        <dbReference type="PROSITE" id="PS50081"/>
    </source>
</evidence>
<protein>
    <recommendedName>
        <fullName evidence="1">Phorbol-ester/DAG-type domain-containing protein</fullName>
    </recommendedName>
</protein>
<dbReference type="Proteomes" id="UP001189122">
    <property type="component" value="Unassembled WGS sequence"/>
</dbReference>
<sequence length="235" mass="25448">MSDYAMAAVATTAASSGVRLVKGEEPQHHLLQCEKSGVVCCEGDGCVAREPWPVHHVRHRGNLRCLCTSCVLGCHRESFCSHCFELLDGGGVGGRTSALVHCSECSSVCHAACLPDAREAGGYVCPCCANPEGFSYFRVDLDCDVEAAASPRKKATVAKEKRVMNGQWRRVIDRKSAKVLLVASQLASASMKRAVSFSRNKVERKAKDAAIARKKAEEMLAKVFMAAKEEDEKRG</sequence>
<evidence type="ECO:0000313" key="3">
    <source>
        <dbReference type="Proteomes" id="UP001189122"/>
    </source>
</evidence>
<evidence type="ECO:0000313" key="2">
    <source>
        <dbReference type="EMBL" id="CAA2622528.1"/>
    </source>
</evidence>
<dbReference type="EMBL" id="CACRZD030000006">
    <property type="protein sequence ID" value="CAA6662173.1"/>
    <property type="molecule type" value="Genomic_DNA"/>
</dbReference>
<dbReference type="PANTHER" id="PTHR34451">
    <property type="entry name" value="PHD FINGER FAMILY PROTEIN"/>
    <property type="match status" value="1"/>
</dbReference>
<feature type="domain" description="Phorbol-ester/DAG-type" evidence="1">
    <location>
        <begin position="58"/>
        <end position="125"/>
    </location>
</feature>
<dbReference type="PANTHER" id="PTHR34451:SF7">
    <property type="entry name" value="PHD FINGER FAMILY PROTEIN"/>
    <property type="match status" value="1"/>
</dbReference>
<dbReference type="EMBL" id="LR743593">
    <property type="protein sequence ID" value="CAA2622528.1"/>
    <property type="molecule type" value="Genomic_DNA"/>
</dbReference>
<organism evidence="2">
    <name type="scientific">Spirodela intermedia</name>
    <name type="common">Intermediate duckweed</name>
    <dbReference type="NCBI Taxonomy" id="51605"/>
    <lineage>
        <taxon>Eukaryota</taxon>
        <taxon>Viridiplantae</taxon>
        <taxon>Streptophyta</taxon>
        <taxon>Embryophyta</taxon>
        <taxon>Tracheophyta</taxon>
        <taxon>Spermatophyta</taxon>
        <taxon>Magnoliopsida</taxon>
        <taxon>Liliopsida</taxon>
        <taxon>Araceae</taxon>
        <taxon>Lemnoideae</taxon>
        <taxon>Spirodela</taxon>
    </lineage>
</organism>
<name>A0A7I8IYF1_SPIIN</name>
<dbReference type="AlphaFoldDB" id="A0A7I8IYF1"/>
<reference evidence="2 3" key="1">
    <citation type="submission" date="2019-12" db="EMBL/GenBank/DDBJ databases">
        <authorList>
            <person name="Scholz U."/>
            <person name="Mascher M."/>
            <person name="Fiebig A."/>
        </authorList>
    </citation>
    <scope>NUCLEOTIDE SEQUENCE</scope>
</reference>
<gene>
    <name evidence="2" type="ORF">SI7747_06008566</name>
</gene>
<keyword evidence="3" id="KW-1185">Reference proteome</keyword>